<dbReference type="EMBL" id="MCFL01000018">
    <property type="protein sequence ID" value="ORZ36178.1"/>
    <property type="molecule type" value="Genomic_DNA"/>
</dbReference>
<evidence type="ECO:0000313" key="1">
    <source>
        <dbReference type="EMBL" id="ORZ36178.1"/>
    </source>
</evidence>
<sequence length="336" mass="37311">MVRHCYRDPVRPFSRAETESTRTWLKHLLCVSRLATCLDQLASNTAFNHMHQAKTLSDKFGTEACFQSCLIRVDLAVHSVLARMSRQWPLDHGTVARELFGFAQDYEYLCRVFPEMDKSSRALLSERANMCGSLADQVGSIQANREMLASLAAPLRTLPVYHFVTGPDWSLNMLITPISTTDQPIIVTNGMDVTYHVYGQVMHRKAATMLPVISEGQLVVVVSLRPLFQSLRRDLTKQRQVSECAQLVDSAPQQQQQLDSLSISSLLVLPLALHANTFSKPAAIPFTALDSAGGQSQLHVTLLVRLKLPSHLSGGWWECGPMASMVIAPRSTAVVR</sequence>
<organism evidence="1 2">
    <name type="scientific">Catenaria anguillulae PL171</name>
    <dbReference type="NCBI Taxonomy" id="765915"/>
    <lineage>
        <taxon>Eukaryota</taxon>
        <taxon>Fungi</taxon>
        <taxon>Fungi incertae sedis</taxon>
        <taxon>Blastocladiomycota</taxon>
        <taxon>Blastocladiomycetes</taxon>
        <taxon>Blastocladiales</taxon>
        <taxon>Catenariaceae</taxon>
        <taxon>Catenaria</taxon>
    </lineage>
</organism>
<comment type="caution">
    <text evidence="1">The sequence shown here is derived from an EMBL/GenBank/DDBJ whole genome shotgun (WGS) entry which is preliminary data.</text>
</comment>
<gene>
    <name evidence="1" type="ORF">BCR44DRAFT_1083802</name>
</gene>
<protein>
    <submittedName>
        <fullName evidence="1">Uncharacterized protein</fullName>
    </submittedName>
</protein>
<name>A0A1Y2HNL2_9FUNG</name>
<dbReference type="AlphaFoldDB" id="A0A1Y2HNL2"/>
<keyword evidence="2" id="KW-1185">Reference proteome</keyword>
<proteinExistence type="predicted"/>
<reference evidence="1 2" key="1">
    <citation type="submission" date="2016-07" db="EMBL/GenBank/DDBJ databases">
        <title>Pervasive Adenine N6-methylation of Active Genes in Fungi.</title>
        <authorList>
            <consortium name="DOE Joint Genome Institute"/>
            <person name="Mondo S.J."/>
            <person name="Dannebaum R.O."/>
            <person name="Kuo R.C."/>
            <person name="Labutti K."/>
            <person name="Haridas S."/>
            <person name="Kuo A."/>
            <person name="Salamov A."/>
            <person name="Ahrendt S.R."/>
            <person name="Lipzen A."/>
            <person name="Sullivan W."/>
            <person name="Andreopoulos W.B."/>
            <person name="Clum A."/>
            <person name="Lindquist E."/>
            <person name="Daum C."/>
            <person name="Ramamoorthy G.K."/>
            <person name="Gryganskyi A."/>
            <person name="Culley D."/>
            <person name="Magnuson J.K."/>
            <person name="James T.Y."/>
            <person name="O'Malley M.A."/>
            <person name="Stajich J.E."/>
            <person name="Spatafora J.W."/>
            <person name="Visel A."/>
            <person name="Grigoriev I.V."/>
        </authorList>
    </citation>
    <scope>NUCLEOTIDE SEQUENCE [LARGE SCALE GENOMIC DNA]</scope>
    <source>
        <strain evidence="1 2">PL171</strain>
    </source>
</reference>
<evidence type="ECO:0000313" key="2">
    <source>
        <dbReference type="Proteomes" id="UP000193411"/>
    </source>
</evidence>
<accession>A0A1Y2HNL2</accession>
<dbReference type="Proteomes" id="UP000193411">
    <property type="component" value="Unassembled WGS sequence"/>
</dbReference>